<dbReference type="EMBL" id="JADWDJ010000007">
    <property type="protein sequence ID" value="KAG5277697.1"/>
    <property type="molecule type" value="Genomic_DNA"/>
</dbReference>
<dbReference type="PROSITE" id="PS00028">
    <property type="entry name" value="ZINC_FINGER_C2H2_1"/>
    <property type="match status" value="1"/>
</dbReference>
<dbReference type="InterPro" id="IPR005162">
    <property type="entry name" value="Retrotrans_gag_dom"/>
</dbReference>
<reference evidence="7" key="1">
    <citation type="submission" date="2020-10" db="EMBL/GenBank/DDBJ databases">
        <title>Chromosome-scale genome assembly of the Allis shad, Alosa alosa.</title>
        <authorList>
            <person name="Margot Z."/>
            <person name="Christophe K."/>
            <person name="Cabau C."/>
            <person name="Louis A."/>
            <person name="Berthelot C."/>
            <person name="Parey E."/>
            <person name="Roest Crollius H."/>
            <person name="Montfort J."/>
            <person name="Robinson-Rechavi M."/>
            <person name="Bucao C."/>
            <person name="Bouchez O."/>
            <person name="Gislard M."/>
            <person name="Lluch J."/>
            <person name="Milhes M."/>
            <person name="Lampietro C."/>
            <person name="Lopez Roques C."/>
            <person name="Donnadieu C."/>
            <person name="Braasch I."/>
            <person name="Desvignes T."/>
            <person name="Postlethwait J."/>
            <person name="Bobe J."/>
            <person name="Guiguen Y."/>
        </authorList>
    </citation>
    <scope>NUCLEOTIDE SEQUENCE</scope>
    <source>
        <strain evidence="7">M-15738</strain>
        <tissue evidence="7">Blood</tissue>
    </source>
</reference>
<dbReference type="InterPro" id="IPR032567">
    <property type="entry name" value="RTL1-rel"/>
</dbReference>
<comment type="similarity">
    <text evidence="1">Belongs to the beta type-B retroviral polymerase family. HERV class-II K(HML-2) pol subfamily.</text>
</comment>
<feature type="coiled-coil region" evidence="4">
    <location>
        <begin position="55"/>
        <end position="89"/>
    </location>
</feature>
<keyword evidence="3" id="KW-0863">Zinc-finger</keyword>
<dbReference type="PROSITE" id="PS50157">
    <property type="entry name" value="ZINC_FINGER_C2H2_2"/>
    <property type="match status" value="1"/>
</dbReference>
<keyword evidence="3" id="KW-0479">Metal-binding</keyword>
<dbReference type="InterPro" id="IPR043502">
    <property type="entry name" value="DNA/RNA_pol_sf"/>
</dbReference>
<feature type="domain" description="C2H2-type" evidence="6">
    <location>
        <begin position="186"/>
        <end position="214"/>
    </location>
</feature>
<dbReference type="InterPro" id="IPR000477">
    <property type="entry name" value="RT_dom"/>
</dbReference>
<dbReference type="CDD" id="cd01647">
    <property type="entry name" value="RT_LTR"/>
    <property type="match status" value="1"/>
</dbReference>
<dbReference type="InterPro" id="IPR008672">
    <property type="entry name" value="Mad1"/>
</dbReference>
<dbReference type="GO" id="GO:0004523">
    <property type="term" value="F:RNA-DNA hybrid ribonuclease activity"/>
    <property type="evidence" value="ECO:0007669"/>
    <property type="project" value="UniProtKB-EC"/>
</dbReference>
<protein>
    <recommendedName>
        <fullName evidence="2">ribonuclease H</fullName>
        <ecNumber evidence="2">3.1.26.4</ecNumber>
    </recommendedName>
</protein>
<dbReference type="GO" id="GO:0008270">
    <property type="term" value="F:zinc ion binding"/>
    <property type="evidence" value="ECO:0007669"/>
    <property type="project" value="UniProtKB-KW"/>
</dbReference>
<keyword evidence="8" id="KW-1185">Reference proteome</keyword>
<feature type="region of interest" description="Disordered" evidence="5">
    <location>
        <begin position="507"/>
        <end position="544"/>
    </location>
</feature>
<proteinExistence type="inferred from homology"/>
<gene>
    <name evidence="7" type="ORF">AALO_G00090390</name>
</gene>
<feature type="region of interest" description="Disordered" evidence="5">
    <location>
        <begin position="356"/>
        <end position="429"/>
    </location>
</feature>
<dbReference type="GO" id="GO:0007094">
    <property type="term" value="P:mitotic spindle assembly checkpoint signaling"/>
    <property type="evidence" value="ECO:0007669"/>
    <property type="project" value="InterPro"/>
</dbReference>
<keyword evidence="3" id="KW-0862">Zinc</keyword>
<feature type="region of interest" description="Disordered" evidence="5">
    <location>
        <begin position="152"/>
        <end position="185"/>
    </location>
</feature>
<dbReference type="Gene3D" id="3.10.10.10">
    <property type="entry name" value="HIV Type 1 Reverse Transcriptase, subunit A, domain 1"/>
    <property type="match status" value="1"/>
</dbReference>
<feature type="region of interest" description="Disordered" evidence="5">
    <location>
        <begin position="627"/>
        <end position="695"/>
    </location>
</feature>
<name>A0AAV6GUX2_9TELE</name>
<feature type="compositionally biased region" description="Low complexity" evidence="5">
    <location>
        <begin position="167"/>
        <end position="176"/>
    </location>
</feature>
<dbReference type="EC" id="3.1.26.4" evidence="2"/>
<dbReference type="Pfam" id="PF00078">
    <property type="entry name" value="RVT_1"/>
    <property type="match status" value="1"/>
</dbReference>
<sequence>MYAVILPKYRLSVPSMPPPSSINMEDGSQQQYVEMTYKQVCIDLERATQCITQILQSEVESNKQLKLKIDQLQNGLEEKDKLLTQANQTVTYLRNELHQRLQSTNSASQEVKGGYDGELKTEVKEEADNDGYGDSSGAELIQTVLVSSDGQRLLLPPISGDGDDMYSQSGKGSSSQPPAPPSRRKFPCPVCGKGFRFRYDLNMHHKRLHTCHKQPSASSSPAVHTEHTGSARLRRRVLALDRWREGIKMDKIDLHMDISYKRACIDLKKATQCITQALQHEVGRNQELCMLIRRLEEKEAETGRSLTEQVESNMQLKLKIDELQKHLEEKNNSLTQANQIVSFLKLELRELQQQFQTQQSKDRNRDRVQEVDERLQSGENQLKFESHLEAPASEVKDEDAADDDDDDGGGYEDYRQSERADPRTEQTISSAADIKIELIQEDETKTDMSPVLSSEMDWFSTDHEPLDPSPTDPMSLVRGSEMDPSPTDPMSLVSLLLVDRFGTRTHLGTDGANKGGGAQPGTRATSSSSNHGYEAGNEPSRSVVGRSFVSTSRLTVHERLLPGETVARPFSRSQFAPRSFRPKLGLTAPHHQRFHTGERPYPCSYCGRGFLSANRLQTRTSYLPVLENDSDSLPVNPDPLDYLFDLQPRPSQPAHRPAPESPAQSTAAVAASPRTQDRQPRAVQRRPNPGAGVPDELRVQFTLQPRTFATEGARVGYVITHLTGRARLWGTAEFERQTPACATFNLFAEEMLKVFDLESTTAEASRTLMSIRQGRRTVADYSIDFRTVASRSSWNMEALVDAFLHSLTDYIKDELVSHDQPPTLDEAIALAVRIDRRIQVRRRERGRQSPSTSTRSVPTALLSAPATPSNQPDQSEPMEIGRASLTPAERQRRITSNLCLYCGGDGHRVATCPAKGRSSPDPWWTLGAEANIIDTGLAFVSWAWRAIACPLLFQPGPGRSRNWHSYQHHRPHLNDGVRKPPRPSASTCSAPPGQPLILGYPWLRLHNPHLDWASGTVKEWGNACHLTCLRAASLPPGSVPPSTAPDISNVPECYHGLREVFNKTKATSLPPHTVRTTVPLISSLGLLHPKVTSTHYPLLKEKLWRITSGTPWQLDSSARLPRQLVPGSSLWERKMVLLSPCIDYRGLNDVTVKNRYPLPLLTSAFELLQGSTIFTKLDLRNAYHLVRVREGDEWKTAFNTHTGHYEYLVMPFGLTNAPQRYSRLVNDVLRGHAE</sequence>
<comment type="caution">
    <text evidence="7">The sequence shown here is derived from an EMBL/GenBank/DDBJ whole genome shotgun (WGS) entry which is preliminary data.</text>
</comment>
<feature type="region of interest" description="Disordered" evidence="5">
    <location>
        <begin position="963"/>
        <end position="990"/>
    </location>
</feature>
<evidence type="ECO:0000256" key="2">
    <source>
        <dbReference type="ARBA" id="ARBA00012180"/>
    </source>
</evidence>
<feature type="compositionally biased region" description="Polar residues" evidence="5">
    <location>
        <begin position="522"/>
        <end position="531"/>
    </location>
</feature>
<dbReference type="InterPro" id="IPR036236">
    <property type="entry name" value="Znf_C2H2_sf"/>
</dbReference>
<dbReference type="Pfam" id="PF05557">
    <property type="entry name" value="MAD"/>
    <property type="match status" value="1"/>
</dbReference>
<keyword evidence="4" id="KW-0175">Coiled coil</keyword>
<feature type="compositionally biased region" description="Acidic residues" evidence="5">
    <location>
        <begin position="396"/>
        <end position="410"/>
    </location>
</feature>
<evidence type="ECO:0000256" key="5">
    <source>
        <dbReference type="SAM" id="MobiDB-lite"/>
    </source>
</evidence>
<evidence type="ECO:0000256" key="1">
    <source>
        <dbReference type="ARBA" id="ARBA00010879"/>
    </source>
</evidence>
<evidence type="ECO:0000313" key="8">
    <source>
        <dbReference type="Proteomes" id="UP000823561"/>
    </source>
</evidence>
<dbReference type="AlphaFoldDB" id="A0AAV6GUX2"/>
<dbReference type="InterPro" id="IPR043128">
    <property type="entry name" value="Rev_trsase/Diguanyl_cyclase"/>
</dbReference>
<evidence type="ECO:0000313" key="7">
    <source>
        <dbReference type="EMBL" id="KAG5277697.1"/>
    </source>
</evidence>
<dbReference type="Gene3D" id="3.30.70.270">
    <property type="match status" value="1"/>
</dbReference>
<dbReference type="PANTHER" id="PTHR15503">
    <property type="entry name" value="LDOC1 RELATED"/>
    <property type="match status" value="1"/>
</dbReference>
<evidence type="ECO:0000259" key="6">
    <source>
        <dbReference type="PROSITE" id="PS50157"/>
    </source>
</evidence>
<dbReference type="Proteomes" id="UP000823561">
    <property type="component" value="Chromosome 7"/>
</dbReference>
<dbReference type="SUPFAM" id="SSF57667">
    <property type="entry name" value="beta-beta-alpha zinc fingers"/>
    <property type="match status" value="1"/>
</dbReference>
<evidence type="ECO:0000256" key="4">
    <source>
        <dbReference type="SAM" id="Coils"/>
    </source>
</evidence>
<feature type="compositionally biased region" description="Basic and acidic residues" evidence="5">
    <location>
        <begin position="360"/>
        <end position="388"/>
    </location>
</feature>
<dbReference type="SUPFAM" id="SSF56672">
    <property type="entry name" value="DNA/RNA polymerases"/>
    <property type="match status" value="1"/>
</dbReference>
<feature type="compositionally biased region" description="Basic and acidic residues" evidence="5">
    <location>
        <begin position="412"/>
        <end position="424"/>
    </location>
</feature>
<accession>A0AAV6GUX2</accession>
<organism evidence="7 8">
    <name type="scientific">Alosa alosa</name>
    <name type="common">allis shad</name>
    <dbReference type="NCBI Taxonomy" id="278164"/>
    <lineage>
        <taxon>Eukaryota</taxon>
        <taxon>Metazoa</taxon>
        <taxon>Chordata</taxon>
        <taxon>Craniata</taxon>
        <taxon>Vertebrata</taxon>
        <taxon>Euteleostomi</taxon>
        <taxon>Actinopterygii</taxon>
        <taxon>Neopterygii</taxon>
        <taxon>Teleostei</taxon>
        <taxon>Clupei</taxon>
        <taxon>Clupeiformes</taxon>
        <taxon>Clupeoidei</taxon>
        <taxon>Clupeidae</taxon>
        <taxon>Alosa</taxon>
    </lineage>
</organism>
<dbReference type="Pfam" id="PF03732">
    <property type="entry name" value="Retrotrans_gag"/>
    <property type="match status" value="1"/>
</dbReference>
<evidence type="ECO:0000256" key="3">
    <source>
        <dbReference type="PROSITE-ProRule" id="PRU00042"/>
    </source>
</evidence>
<dbReference type="Gene3D" id="3.30.160.60">
    <property type="entry name" value="Classic Zinc Finger"/>
    <property type="match status" value="2"/>
</dbReference>
<feature type="region of interest" description="Disordered" evidence="5">
    <location>
        <begin position="841"/>
        <end position="879"/>
    </location>
</feature>
<dbReference type="InterPro" id="IPR013087">
    <property type="entry name" value="Znf_C2H2_type"/>
</dbReference>
<dbReference type="PANTHER" id="PTHR15503:SF36">
    <property type="entry name" value="RETROTRANSPOSON GAG-LIKE PROTEIN 5"/>
    <property type="match status" value="1"/>
</dbReference>